<sequence>MVLSHLCFYLFSFVVICVICFCISWTCMFLFLYDLKFLSSDYADSYRDWRYNGCCFTSSASHSAMNCAFASSKPSRKSLFHGKVKVTIGKRGKVSQVIDLFGAHFYHKYVVFY</sequence>
<dbReference type="EMBL" id="NBCO01000014">
    <property type="protein sequence ID" value="ORC88969.1"/>
    <property type="molecule type" value="Genomic_DNA"/>
</dbReference>
<dbReference type="GeneID" id="39985405"/>
<dbReference type="Proteomes" id="UP000192257">
    <property type="component" value="Unassembled WGS sequence"/>
</dbReference>
<dbReference type="VEuPathDB" id="TriTrypDB:TM35_000141800"/>
<dbReference type="RefSeq" id="XP_028883035.1">
    <property type="nucleotide sequence ID" value="XM_029025625.1"/>
</dbReference>
<reference evidence="2 3" key="1">
    <citation type="submission" date="2017-03" db="EMBL/GenBank/DDBJ databases">
        <title>An alternative strategy for trypanosome survival in the mammalian bloodstream revealed through genome and transcriptome analysis of the ubiquitous bovine parasite Trypanosoma (Megatrypanum) theileri.</title>
        <authorList>
            <person name="Kelly S."/>
            <person name="Ivens A."/>
            <person name="Mott A."/>
            <person name="O'Neill E."/>
            <person name="Emms D."/>
            <person name="Macleod O."/>
            <person name="Voorheis P."/>
            <person name="Matthews J."/>
            <person name="Matthews K."/>
            <person name="Carrington M."/>
        </authorList>
    </citation>
    <scope>NUCLEOTIDE SEQUENCE [LARGE SCALE GENOMIC DNA]</scope>
    <source>
        <strain evidence="2">Edinburgh</strain>
    </source>
</reference>
<accession>A0A1X0NXN5</accession>
<proteinExistence type="predicted"/>
<gene>
    <name evidence="2" type="ORF">TM35_000141800</name>
</gene>
<name>A0A1X0NXN5_9TRYP</name>
<evidence type="ECO:0000313" key="3">
    <source>
        <dbReference type="Proteomes" id="UP000192257"/>
    </source>
</evidence>
<keyword evidence="3" id="KW-1185">Reference proteome</keyword>
<keyword evidence="1" id="KW-1133">Transmembrane helix</keyword>
<keyword evidence="1" id="KW-0812">Transmembrane</keyword>
<organism evidence="2 3">
    <name type="scientific">Trypanosoma theileri</name>
    <dbReference type="NCBI Taxonomy" id="67003"/>
    <lineage>
        <taxon>Eukaryota</taxon>
        <taxon>Discoba</taxon>
        <taxon>Euglenozoa</taxon>
        <taxon>Kinetoplastea</taxon>
        <taxon>Metakinetoplastina</taxon>
        <taxon>Trypanosomatida</taxon>
        <taxon>Trypanosomatidae</taxon>
        <taxon>Trypanosoma</taxon>
    </lineage>
</organism>
<comment type="caution">
    <text evidence="2">The sequence shown here is derived from an EMBL/GenBank/DDBJ whole genome shotgun (WGS) entry which is preliminary data.</text>
</comment>
<keyword evidence="1" id="KW-0472">Membrane</keyword>
<protein>
    <submittedName>
        <fullName evidence="2">Uncharacterized protein</fullName>
    </submittedName>
</protein>
<evidence type="ECO:0000313" key="2">
    <source>
        <dbReference type="EMBL" id="ORC88969.1"/>
    </source>
</evidence>
<evidence type="ECO:0000256" key="1">
    <source>
        <dbReference type="SAM" id="Phobius"/>
    </source>
</evidence>
<dbReference type="AlphaFoldDB" id="A0A1X0NXN5"/>
<feature type="transmembrane region" description="Helical" evidence="1">
    <location>
        <begin position="6"/>
        <end position="33"/>
    </location>
</feature>